<organism evidence="2 3">
    <name type="scientific">Martelella mediterranea DSM 17316</name>
    <dbReference type="NCBI Taxonomy" id="1122214"/>
    <lineage>
        <taxon>Bacteria</taxon>
        <taxon>Pseudomonadati</taxon>
        <taxon>Pseudomonadota</taxon>
        <taxon>Alphaproteobacteria</taxon>
        <taxon>Hyphomicrobiales</taxon>
        <taxon>Aurantimonadaceae</taxon>
        <taxon>Martelella</taxon>
    </lineage>
</organism>
<sequence length="227" mass="24210">MSRSLLASALSLNGGYVDTMGFVALHGLFTAHVTGNFVTLGAAIATGTGGLLAKALALPVFCVSVMAARYFARWLVRHERPVVPVLLKLQFALFSAAAVLVFLLPTAANSAGEIITGMTLVVAMAIQNAVHRVHLPDLPPSTLMTGTTTQIMLDVTDLVFGGAIDKEPLKHRLKRLIPALFLFALGCALAALAYRLVGRLCFLVPPIIILLAFYAFRLEDRAENPAT</sequence>
<keyword evidence="1" id="KW-0472">Membrane</keyword>
<keyword evidence="3" id="KW-1185">Reference proteome</keyword>
<evidence type="ECO:0000313" key="3">
    <source>
        <dbReference type="Proteomes" id="UP000191135"/>
    </source>
</evidence>
<evidence type="ECO:0000313" key="2">
    <source>
        <dbReference type="EMBL" id="AQZ50686.1"/>
    </source>
</evidence>
<feature type="transmembrane region" description="Helical" evidence="1">
    <location>
        <begin position="176"/>
        <end position="194"/>
    </location>
</feature>
<dbReference type="STRING" id="1122214.Mame_01319"/>
<keyword evidence="1" id="KW-1133">Transmembrane helix</keyword>
<dbReference type="EMBL" id="CP020330">
    <property type="protein sequence ID" value="AQZ50686.1"/>
    <property type="molecule type" value="Genomic_DNA"/>
</dbReference>
<keyword evidence="1" id="KW-0812">Transmembrane</keyword>
<feature type="transmembrane region" description="Helical" evidence="1">
    <location>
        <begin position="89"/>
        <end position="108"/>
    </location>
</feature>
<dbReference type="AlphaFoldDB" id="A0A1U9YZ03"/>
<dbReference type="PANTHER" id="PTHR37314:SF5">
    <property type="entry name" value="SLR0142 PROTEIN"/>
    <property type="match status" value="1"/>
</dbReference>
<dbReference type="InterPro" id="IPR010699">
    <property type="entry name" value="DUF1275"/>
</dbReference>
<evidence type="ECO:0000256" key="1">
    <source>
        <dbReference type="SAM" id="Phobius"/>
    </source>
</evidence>
<dbReference type="OrthoDB" id="7676651at2"/>
<dbReference type="Pfam" id="PF06912">
    <property type="entry name" value="DUF1275"/>
    <property type="match status" value="1"/>
</dbReference>
<feature type="transmembrane region" description="Helical" evidence="1">
    <location>
        <begin position="40"/>
        <end position="68"/>
    </location>
</feature>
<dbReference type="KEGG" id="mmed:Mame_01319"/>
<dbReference type="PANTHER" id="PTHR37314">
    <property type="entry name" value="SLR0142 PROTEIN"/>
    <property type="match status" value="1"/>
</dbReference>
<feature type="transmembrane region" description="Helical" evidence="1">
    <location>
        <begin position="200"/>
        <end position="216"/>
    </location>
</feature>
<dbReference type="Proteomes" id="UP000191135">
    <property type="component" value="Chromosome"/>
</dbReference>
<dbReference type="eggNOG" id="COG3619">
    <property type="taxonomic scope" value="Bacteria"/>
</dbReference>
<gene>
    <name evidence="2" type="ORF">Mame_01319</name>
</gene>
<proteinExistence type="predicted"/>
<dbReference type="RefSeq" id="WP_018065249.1">
    <property type="nucleotide sequence ID" value="NZ_AQWH01000011.1"/>
</dbReference>
<protein>
    <submittedName>
        <fullName evidence="2">Putative membrane protein</fullName>
    </submittedName>
</protein>
<accession>A0A1U9YZ03</accession>
<reference evidence="2 3" key="1">
    <citation type="submission" date="2017-03" db="EMBL/GenBank/DDBJ databases">
        <title>Foreign affairs: Plasmid Transfer between Roseobacters and Rhizobia.</title>
        <authorList>
            <person name="Bartling P."/>
            <person name="Bunk B."/>
            <person name="Overmann J."/>
            <person name="Brinkmann H."/>
            <person name="Petersen J."/>
        </authorList>
    </citation>
    <scope>NUCLEOTIDE SEQUENCE [LARGE SCALE GENOMIC DNA]</scope>
    <source>
        <strain evidence="2 3">MACL11</strain>
    </source>
</reference>
<name>A0A1U9YZ03_9HYPH</name>